<evidence type="ECO:0000256" key="3">
    <source>
        <dbReference type="ARBA" id="ARBA00022692"/>
    </source>
</evidence>
<comment type="caution">
    <text evidence="7">The sequence shown here is derived from an EMBL/GenBank/DDBJ whole genome shotgun (WGS) entry which is preliminary data.</text>
</comment>
<evidence type="ECO:0000256" key="4">
    <source>
        <dbReference type="ARBA" id="ARBA00022989"/>
    </source>
</evidence>
<gene>
    <name evidence="7" type="ORF">SDC9_17442</name>
</gene>
<evidence type="ECO:0000256" key="5">
    <source>
        <dbReference type="ARBA" id="ARBA00023136"/>
    </source>
</evidence>
<keyword evidence="5" id="KW-0472">Membrane</keyword>
<evidence type="ECO:0000256" key="2">
    <source>
        <dbReference type="ARBA" id="ARBA00022475"/>
    </source>
</evidence>
<sequence length="567" mass="63059">MVIGLVRHAFSLITLLFLAVLCIFAAGCIYPASADLKPVSEEQIEDMNDALHPVIRIVEDDLAYVTSSLWETARLLDGVPADDPAVELALYELRSELPLSIEIGRFDRNNTLISTTRYLDPWWVPGVTKSRLNYPVDVLEAAGPSCVVSDFYQYQDGDQGIMIITPVYDENGEYDGVLRLSYDIDSLFSGLTEYLKNEYGYTLWVMHTTGLKFYDENTVEIGKYLTSDPAYQTTELRTMVSSVLTNPSGNISYHFYDTSRGEQTQVNAVWDSAVLGSRNEWRIVLTDNVPEKTGAVGSEVTVGELKAFVENAYVYAHKVGKTEALAAFNDPKGKFIDGELYIFAYDMNGTVLALPHQPDLIGKSRWYLQDTTGIKYIQRAIARANLGGGFVMSLYENPANNFVSELKLSYVMAVDDTWFLASGIYLHDEPFSNGSYVDWKEREELVRQVRGMDYLAIVEGVPAVTAMINDPAGALHTQKGLYPFAIMEDGMVLAYSMDPSLVGTNQLSMSNSYGMSVTRDVISLSQNGGGLMYSMVRDPVTDQEVYVLIYVEPADDTTYFGSMLVLG</sequence>
<name>A0A644TXI7_9ZZZZ</name>
<keyword evidence="4" id="KW-1133">Transmembrane helix</keyword>
<feature type="domain" description="CHASE" evidence="6">
    <location>
        <begin position="98"/>
        <end position="215"/>
    </location>
</feature>
<dbReference type="CDD" id="cd18773">
    <property type="entry name" value="PDC1_HK_sensor"/>
    <property type="match status" value="1"/>
</dbReference>
<dbReference type="PROSITE" id="PS51257">
    <property type="entry name" value="PROKAR_LIPOPROTEIN"/>
    <property type="match status" value="1"/>
</dbReference>
<dbReference type="GO" id="GO:0005886">
    <property type="term" value="C:plasma membrane"/>
    <property type="evidence" value="ECO:0007669"/>
    <property type="project" value="UniProtKB-SubCell"/>
</dbReference>
<protein>
    <recommendedName>
        <fullName evidence="6">CHASE domain-containing protein</fullName>
    </recommendedName>
</protein>
<dbReference type="Gene3D" id="3.30.450.20">
    <property type="entry name" value="PAS domain"/>
    <property type="match status" value="2"/>
</dbReference>
<evidence type="ECO:0000256" key="1">
    <source>
        <dbReference type="ARBA" id="ARBA00004651"/>
    </source>
</evidence>
<keyword evidence="2" id="KW-1003">Cell membrane</keyword>
<dbReference type="PROSITE" id="PS50839">
    <property type="entry name" value="CHASE"/>
    <property type="match status" value="1"/>
</dbReference>
<dbReference type="EMBL" id="VSSQ01000060">
    <property type="protein sequence ID" value="MPL71665.1"/>
    <property type="molecule type" value="Genomic_DNA"/>
</dbReference>
<dbReference type="InterPro" id="IPR006189">
    <property type="entry name" value="CHASE_dom"/>
</dbReference>
<evidence type="ECO:0000313" key="7">
    <source>
        <dbReference type="EMBL" id="MPL71665.1"/>
    </source>
</evidence>
<proteinExistence type="predicted"/>
<reference evidence="7" key="1">
    <citation type="submission" date="2019-08" db="EMBL/GenBank/DDBJ databases">
        <authorList>
            <person name="Kucharzyk K."/>
            <person name="Murdoch R.W."/>
            <person name="Higgins S."/>
            <person name="Loffler F."/>
        </authorList>
    </citation>
    <scope>NUCLEOTIDE SEQUENCE</scope>
</reference>
<organism evidence="7">
    <name type="scientific">bioreactor metagenome</name>
    <dbReference type="NCBI Taxonomy" id="1076179"/>
    <lineage>
        <taxon>unclassified sequences</taxon>
        <taxon>metagenomes</taxon>
        <taxon>ecological metagenomes</taxon>
    </lineage>
</organism>
<dbReference type="SMART" id="SM01049">
    <property type="entry name" value="Cache_2"/>
    <property type="match status" value="2"/>
</dbReference>
<dbReference type="AlphaFoldDB" id="A0A644TXI7"/>
<accession>A0A644TXI7</accession>
<keyword evidence="3" id="KW-0812">Transmembrane</keyword>
<dbReference type="InterPro" id="IPR033480">
    <property type="entry name" value="sCache_2"/>
</dbReference>
<dbReference type="GO" id="GO:0003824">
    <property type="term" value="F:catalytic activity"/>
    <property type="evidence" value="ECO:0007669"/>
    <property type="project" value="UniProtKB-ARBA"/>
</dbReference>
<comment type="subcellular location">
    <subcellularLocation>
        <location evidence="1">Cell membrane</location>
        <topology evidence="1">Multi-pass membrane protein</topology>
    </subcellularLocation>
</comment>
<dbReference type="Pfam" id="PF17200">
    <property type="entry name" value="sCache_2"/>
    <property type="match status" value="1"/>
</dbReference>
<evidence type="ECO:0000259" key="6">
    <source>
        <dbReference type="PROSITE" id="PS50839"/>
    </source>
</evidence>